<proteinExistence type="predicted"/>
<dbReference type="PANTHER" id="PTHR31126:SF14">
    <property type="entry name" value="TYROSINE-PROTEIN PHOSPHATASE OCA6-RELATED"/>
    <property type="match status" value="1"/>
</dbReference>
<feature type="region of interest" description="Disordered" evidence="1">
    <location>
        <begin position="186"/>
        <end position="376"/>
    </location>
</feature>
<feature type="compositionally biased region" description="Polar residues" evidence="1">
    <location>
        <begin position="190"/>
        <end position="199"/>
    </location>
</feature>
<accession>A0A9P6Q805</accession>
<feature type="compositionally biased region" description="Basic residues" evidence="1">
    <location>
        <begin position="209"/>
        <end position="218"/>
    </location>
</feature>
<feature type="compositionally biased region" description="Basic and acidic residues" evidence="1">
    <location>
        <begin position="295"/>
        <end position="309"/>
    </location>
</feature>
<feature type="compositionally biased region" description="Low complexity" evidence="1">
    <location>
        <begin position="431"/>
        <end position="444"/>
    </location>
</feature>
<dbReference type="EMBL" id="JAAAJB010000201">
    <property type="protein sequence ID" value="KAG0261967.1"/>
    <property type="molecule type" value="Genomic_DNA"/>
</dbReference>
<feature type="compositionally biased region" description="Low complexity" evidence="1">
    <location>
        <begin position="452"/>
        <end position="462"/>
    </location>
</feature>
<dbReference type="InterPro" id="IPR029021">
    <property type="entry name" value="Prot-tyrosine_phosphatase-like"/>
</dbReference>
<organism evidence="2 3">
    <name type="scientific">Actinomortierella ambigua</name>
    <dbReference type="NCBI Taxonomy" id="1343610"/>
    <lineage>
        <taxon>Eukaryota</taxon>
        <taxon>Fungi</taxon>
        <taxon>Fungi incertae sedis</taxon>
        <taxon>Mucoromycota</taxon>
        <taxon>Mortierellomycotina</taxon>
        <taxon>Mortierellomycetes</taxon>
        <taxon>Mortierellales</taxon>
        <taxon>Mortierellaceae</taxon>
        <taxon>Actinomortierella</taxon>
    </lineage>
</organism>
<dbReference type="SUPFAM" id="SSF52799">
    <property type="entry name" value="(Phosphotyrosine protein) phosphatases II"/>
    <property type="match status" value="1"/>
</dbReference>
<feature type="region of interest" description="Disordered" evidence="1">
    <location>
        <begin position="431"/>
        <end position="471"/>
    </location>
</feature>
<evidence type="ECO:0000313" key="3">
    <source>
        <dbReference type="Proteomes" id="UP000807716"/>
    </source>
</evidence>
<feature type="compositionally biased region" description="Polar residues" evidence="1">
    <location>
        <begin position="356"/>
        <end position="376"/>
    </location>
</feature>
<dbReference type="Proteomes" id="UP000807716">
    <property type="component" value="Unassembled WGS sequence"/>
</dbReference>
<comment type="caution">
    <text evidence="2">The sequence shown here is derived from an EMBL/GenBank/DDBJ whole genome shotgun (WGS) entry which is preliminary data.</text>
</comment>
<feature type="compositionally biased region" description="Low complexity" evidence="1">
    <location>
        <begin position="268"/>
        <end position="283"/>
    </location>
</feature>
<reference evidence="2" key="1">
    <citation type="journal article" date="2020" name="Fungal Divers.">
        <title>Resolving the Mortierellaceae phylogeny through synthesis of multi-gene phylogenetics and phylogenomics.</title>
        <authorList>
            <person name="Vandepol N."/>
            <person name="Liber J."/>
            <person name="Desiro A."/>
            <person name="Na H."/>
            <person name="Kennedy M."/>
            <person name="Barry K."/>
            <person name="Grigoriev I.V."/>
            <person name="Miller A.N."/>
            <person name="O'Donnell K."/>
            <person name="Stajich J.E."/>
            <person name="Bonito G."/>
        </authorList>
    </citation>
    <scope>NUCLEOTIDE SEQUENCE</scope>
    <source>
        <strain evidence="2">BC1065</strain>
    </source>
</reference>
<dbReference type="PANTHER" id="PTHR31126">
    <property type="entry name" value="TYROSINE-PROTEIN PHOSPHATASE"/>
    <property type="match status" value="1"/>
</dbReference>
<evidence type="ECO:0000256" key="1">
    <source>
        <dbReference type="SAM" id="MobiDB-lite"/>
    </source>
</evidence>
<dbReference type="Pfam" id="PF03162">
    <property type="entry name" value="Y_phosphatase2"/>
    <property type="match status" value="1"/>
</dbReference>
<feature type="region of interest" description="Disordered" evidence="1">
    <location>
        <begin position="485"/>
        <end position="541"/>
    </location>
</feature>
<sequence length="565" mass="59489">MSSNPWSPPPLIPPFRFGTVELEVYRGAYPKQRNLRFLKRLKLRTVLSLIPDAMDDDFLQFCEEQGIRWIHLPVDKVKDNVPLTYSRTVEAIQVIINPDNMPIYIHCLDGAYLRGGVISSEESVFVEKFCSEIEISRPIPPWLWEGQINFKRHPTLKITFKRPPEQLAAINYPRYSADGGAVGVRGAIYNGSQSSSSPYHQEHQQQNQHHSHHHHHQQQQHVAFAASGPHPGSGRPSRHHHSSSSVSSVLGFQSLSDGGAGSSFRSFSPIPETSLSTSPISPSATPPPIAAASREAGDAKDTKPLEGRDTSALASGPGAQNTGSAGSQQQSSPTSASTSQSGTTANDPLYPRLSRTKSSIRTELGSQRPTTVSTPTMASMMEARARRPSLLHGLPAAATTAPTTLATPAAPTSIPLTSGAIVSASATPSSLASSMSPATASSPTMGLGGTGAASQGTAATRGVSHANDRPGHKENLVAAVSSPTLGEGTAASGAPGSDVLPARVSPLPTHANEPSSTALHAPTATHRGGGAGDNDARGSSNTEADEYYYDVSLTLKALSLEGADW</sequence>
<protein>
    <submittedName>
        <fullName evidence="2">Uncharacterized protein</fullName>
    </submittedName>
</protein>
<dbReference type="GO" id="GO:0016791">
    <property type="term" value="F:phosphatase activity"/>
    <property type="evidence" value="ECO:0007669"/>
    <property type="project" value="TreeGrafter"/>
</dbReference>
<dbReference type="OrthoDB" id="6375174at2759"/>
<name>A0A9P6Q805_9FUNG</name>
<keyword evidence="3" id="KW-1185">Reference proteome</keyword>
<dbReference type="Gene3D" id="3.90.190.10">
    <property type="entry name" value="Protein tyrosine phosphatase superfamily"/>
    <property type="match status" value="1"/>
</dbReference>
<feature type="compositionally biased region" description="Low complexity" evidence="1">
    <location>
        <begin position="318"/>
        <end position="345"/>
    </location>
</feature>
<dbReference type="InterPro" id="IPR004861">
    <property type="entry name" value="Siw14-like"/>
</dbReference>
<gene>
    <name evidence="2" type="ORF">DFQ27_002683</name>
</gene>
<evidence type="ECO:0000313" key="2">
    <source>
        <dbReference type="EMBL" id="KAG0261967.1"/>
    </source>
</evidence>
<dbReference type="AlphaFoldDB" id="A0A9P6Q805"/>